<dbReference type="AlphaFoldDB" id="A0A2H1WKS0"/>
<organism evidence="5">
    <name type="scientific">Spodoptera frugiperda</name>
    <name type="common">Fall armyworm</name>
    <dbReference type="NCBI Taxonomy" id="7108"/>
    <lineage>
        <taxon>Eukaryota</taxon>
        <taxon>Metazoa</taxon>
        <taxon>Ecdysozoa</taxon>
        <taxon>Arthropoda</taxon>
        <taxon>Hexapoda</taxon>
        <taxon>Insecta</taxon>
        <taxon>Pterygota</taxon>
        <taxon>Neoptera</taxon>
        <taxon>Endopterygota</taxon>
        <taxon>Lepidoptera</taxon>
        <taxon>Glossata</taxon>
        <taxon>Ditrysia</taxon>
        <taxon>Noctuoidea</taxon>
        <taxon>Noctuidae</taxon>
        <taxon>Amphipyrinae</taxon>
        <taxon>Spodoptera</taxon>
    </lineage>
</organism>
<accession>A0A2H1WKS0</accession>
<gene>
    <name evidence="5" type="ORF">SFRICE_018335</name>
</gene>
<evidence type="ECO:0000256" key="3">
    <source>
        <dbReference type="ARBA" id="ARBA00022833"/>
    </source>
</evidence>
<keyword evidence="3" id="KW-0862">Zinc</keyword>
<feature type="domain" description="FLYWCH-type" evidence="4">
    <location>
        <begin position="11"/>
        <end position="70"/>
    </location>
</feature>
<name>A0A2H1WKS0_SPOFR</name>
<dbReference type="GO" id="GO:0008270">
    <property type="term" value="F:zinc ion binding"/>
    <property type="evidence" value="ECO:0007669"/>
    <property type="project" value="UniProtKB-KW"/>
</dbReference>
<evidence type="ECO:0000313" key="5">
    <source>
        <dbReference type="EMBL" id="SOQ53628.1"/>
    </source>
</evidence>
<sequence>MYFKINTGAFYTITRYGNKLLWLGEYSYCLKKVIGVKHLWRCSTHCNKGCRARIHTIDHQIVYNINCHNH</sequence>
<evidence type="ECO:0000256" key="2">
    <source>
        <dbReference type="ARBA" id="ARBA00022771"/>
    </source>
</evidence>
<keyword evidence="1" id="KW-0479">Metal-binding</keyword>
<keyword evidence="2" id="KW-0863">Zinc-finger</keyword>
<dbReference type="EMBL" id="ODYU01009303">
    <property type="protein sequence ID" value="SOQ53628.1"/>
    <property type="molecule type" value="Genomic_DNA"/>
</dbReference>
<proteinExistence type="predicted"/>
<dbReference type="Gene3D" id="2.20.25.240">
    <property type="match status" value="1"/>
</dbReference>
<reference evidence="5" key="1">
    <citation type="submission" date="2016-07" db="EMBL/GenBank/DDBJ databases">
        <authorList>
            <person name="Bretaudeau A."/>
        </authorList>
    </citation>
    <scope>NUCLEOTIDE SEQUENCE</scope>
    <source>
        <strain evidence="5">Rice</strain>
        <tissue evidence="5">Whole body</tissue>
    </source>
</reference>
<evidence type="ECO:0000259" key="4">
    <source>
        <dbReference type="Pfam" id="PF04500"/>
    </source>
</evidence>
<dbReference type="Pfam" id="PF04500">
    <property type="entry name" value="FLYWCH"/>
    <property type="match status" value="1"/>
</dbReference>
<protein>
    <submittedName>
        <fullName evidence="5">SFRICE_018335</fullName>
    </submittedName>
</protein>
<dbReference type="InterPro" id="IPR007588">
    <property type="entry name" value="Znf_FLYWCH"/>
</dbReference>
<evidence type="ECO:0000256" key="1">
    <source>
        <dbReference type="ARBA" id="ARBA00022723"/>
    </source>
</evidence>